<evidence type="ECO:0000256" key="5">
    <source>
        <dbReference type="ARBA" id="ARBA00041214"/>
    </source>
</evidence>
<proteinExistence type="inferred from homology"/>
<dbReference type="Proteomes" id="UP001497744">
    <property type="component" value="Unassembled WGS sequence"/>
</dbReference>
<dbReference type="AlphaFoldDB" id="A0AAV4LX02"/>
<dbReference type="GO" id="GO:0003735">
    <property type="term" value="F:structural constituent of ribosome"/>
    <property type="evidence" value="ECO:0007669"/>
    <property type="project" value="InterPro"/>
</dbReference>
<dbReference type="GO" id="GO:0005840">
    <property type="term" value="C:ribosome"/>
    <property type="evidence" value="ECO:0007669"/>
    <property type="project" value="UniProtKB-KW"/>
</dbReference>
<dbReference type="FunFam" id="3.30.1360.210:FF:000002">
    <property type="entry name" value="60S ribosomal protein L22-2"/>
    <property type="match status" value="1"/>
</dbReference>
<comment type="caution">
    <text evidence="6">The sequence shown here is derived from an EMBL/GenBank/DDBJ whole genome shotgun (WGS) entry which is preliminary data.</text>
</comment>
<reference evidence="6 7" key="1">
    <citation type="submission" date="2021-06" db="EMBL/GenBank/DDBJ databases">
        <title>Genome sequence of Babesia caballi.</title>
        <authorList>
            <person name="Yamagishi J."/>
            <person name="Kidaka T."/>
            <person name="Ochi A."/>
        </authorList>
    </citation>
    <scope>NUCLEOTIDE SEQUENCE [LARGE SCALE GENOMIC DNA]</scope>
    <source>
        <strain evidence="6">USDA-D6B2</strain>
    </source>
</reference>
<keyword evidence="3" id="KW-0687">Ribonucleoprotein</keyword>
<dbReference type="GO" id="GO:1990904">
    <property type="term" value="C:ribonucleoprotein complex"/>
    <property type="evidence" value="ECO:0007669"/>
    <property type="project" value="UniProtKB-KW"/>
</dbReference>
<dbReference type="RefSeq" id="XP_067716762.1">
    <property type="nucleotide sequence ID" value="XM_067860661.1"/>
</dbReference>
<keyword evidence="7" id="KW-1185">Reference proteome</keyword>
<evidence type="ECO:0000313" key="6">
    <source>
        <dbReference type="EMBL" id="GIX64693.1"/>
    </source>
</evidence>
<organism evidence="6 7">
    <name type="scientific">Babesia caballi</name>
    <dbReference type="NCBI Taxonomy" id="5871"/>
    <lineage>
        <taxon>Eukaryota</taxon>
        <taxon>Sar</taxon>
        <taxon>Alveolata</taxon>
        <taxon>Apicomplexa</taxon>
        <taxon>Aconoidasida</taxon>
        <taxon>Piroplasmida</taxon>
        <taxon>Babesiidae</taxon>
        <taxon>Babesia</taxon>
    </lineage>
</organism>
<dbReference type="PANTHER" id="PTHR10064">
    <property type="entry name" value="60S RIBOSOMAL PROTEIN L22"/>
    <property type="match status" value="1"/>
</dbReference>
<evidence type="ECO:0000313" key="7">
    <source>
        <dbReference type="Proteomes" id="UP001497744"/>
    </source>
</evidence>
<dbReference type="GO" id="GO:0002181">
    <property type="term" value="P:cytoplasmic translation"/>
    <property type="evidence" value="ECO:0007669"/>
    <property type="project" value="TreeGrafter"/>
</dbReference>
<accession>A0AAV4LX02</accession>
<dbReference type="InterPro" id="IPR002671">
    <property type="entry name" value="Ribosomal_eL22"/>
</dbReference>
<gene>
    <name evidence="6" type="ORF">BcabD6B2_41280</name>
</gene>
<dbReference type="Pfam" id="PF01776">
    <property type="entry name" value="Ribosomal_L22e"/>
    <property type="match status" value="1"/>
</dbReference>
<evidence type="ECO:0000256" key="2">
    <source>
        <dbReference type="ARBA" id="ARBA00022980"/>
    </source>
</evidence>
<dbReference type="GeneID" id="94196174"/>
<evidence type="ECO:0000256" key="4">
    <source>
        <dbReference type="ARBA" id="ARBA00040613"/>
    </source>
</evidence>
<evidence type="ECO:0000256" key="3">
    <source>
        <dbReference type="ARBA" id="ARBA00023274"/>
    </source>
</evidence>
<dbReference type="GO" id="GO:0003723">
    <property type="term" value="F:RNA binding"/>
    <property type="evidence" value="ECO:0007669"/>
    <property type="project" value="TreeGrafter"/>
</dbReference>
<dbReference type="EMBL" id="BPLF01000003">
    <property type="protein sequence ID" value="GIX64693.1"/>
    <property type="molecule type" value="Genomic_DNA"/>
</dbReference>
<evidence type="ECO:0000256" key="1">
    <source>
        <dbReference type="ARBA" id="ARBA00007817"/>
    </source>
</evidence>
<name>A0AAV4LX02_BABCB</name>
<dbReference type="PANTHER" id="PTHR10064:SF0">
    <property type="entry name" value="FI24544P1-RELATED"/>
    <property type="match status" value="1"/>
</dbReference>
<comment type="similarity">
    <text evidence="1">Belongs to the eukaryotic ribosomal protein eL22 family.</text>
</comment>
<dbReference type="Gene3D" id="3.30.1360.210">
    <property type="match status" value="1"/>
</dbReference>
<keyword evidence="2 6" id="KW-0689">Ribosomal protein</keyword>
<sequence length="174" mass="19506">MKEIKKKSSSKKLATGQKSKFMLDCTAPANDNIINPSGLGGEAVAGPGSPRALGSRALGESAVVNRYPASHERAHYVNVFNIVWAELTNSQEKFLQDRIKVDGKTGNLGTSITVSREKNKILVTAEIPFSKRYIKYLTKKYLKKQQLRDFLRVVANKEHSYELRYFQINDEAEA</sequence>
<protein>
    <recommendedName>
        <fullName evidence="4">Large ribosomal subunit protein eL22</fullName>
    </recommendedName>
    <alternativeName>
        <fullName evidence="5">60S ribosomal protein L22</fullName>
    </alternativeName>
</protein>
<dbReference type="InterPro" id="IPR038526">
    <property type="entry name" value="Ribosomal_eL22_sf"/>
</dbReference>